<dbReference type="HOGENOM" id="CLU_069600_0_0_9"/>
<protein>
    <recommendedName>
        <fullName evidence="6">Peptidase propeptide and YPEB domain protein</fullName>
    </recommendedName>
</protein>
<dbReference type="AlphaFoldDB" id="A0A090Y746"/>
<reference evidence="2 4" key="1">
    <citation type="submission" date="2014-04" db="EMBL/GenBank/DDBJ databases">
        <authorList>
            <person name="Bishop-Lilly K.A."/>
            <person name="Broomall S.M."/>
            <person name="Chain P.S."/>
            <person name="Chertkov O."/>
            <person name="Coyne S.R."/>
            <person name="Daligault H.E."/>
            <person name="Davenport K.W."/>
            <person name="Erkkila T."/>
            <person name="Frey K.G."/>
            <person name="Gibbons H.S."/>
            <person name="Gu W."/>
            <person name="Jaissle J."/>
            <person name="Johnson S.L."/>
            <person name="Koroleva G.I."/>
            <person name="Ladner J.T."/>
            <person name="Lo C.-C."/>
            <person name="Minogue T.D."/>
            <person name="Munk C."/>
            <person name="Palacios G.F."/>
            <person name="Redden C.L."/>
            <person name="Rosenzweig C.N."/>
            <person name="Scholz M.B."/>
            <person name="Teshima H."/>
            <person name="Xu Y."/>
        </authorList>
    </citation>
    <scope>NUCLEOTIDE SEQUENCE [LARGE SCALE GENOMIC DNA]</scope>
    <source>
        <strain evidence="2 4">8244</strain>
    </source>
</reference>
<evidence type="ECO:0008006" key="6">
    <source>
        <dbReference type="Google" id="ProtNLM"/>
    </source>
</evidence>
<evidence type="ECO:0000313" key="2">
    <source>
        <dbReference type="EMBL" id="KFM94299.1"/>
    </source>
</evidence>
<dbReference type="OrthoDB" id="2659422at2"/>
<keyword evidence="4" id="KW-1185">Reference proteome</keyword>
<sequence length="320" mass="34978">MNKIHKIIGSVALAAMLVSGLPDASAHAASAVTIQNVDQALIEAAQNKLKEITGNTYSFSKAEPFGNDVAFEIEGQSYSQVIVDAEGTVNFISAQFKYKDLQNAKFKKELKDAWKKAFPKNSQELDIVIVNYMNSEGLKVNTGNDAGTIFLTNGKLEYSTVDIKDKDVPQPAKAAADAALAKIGGLKKKARSVSGMTIKPNQKPVYNLAYTTDKGNAWIDVEQGTNKIMTVNALALTDQLHKKDTKDREAIENKIKSYTLDQLLKTAAKQAKSIMNLDLSGYAAEKVKGNEDTVMFTKKGAPKVQGKFNSKGQFYYFEVM</sequence>
<dbReference type="RefSeq" id="WP_036618648.1">
    <property type="nucleotide sequence ID" value="NZ_BGML01000004.1"/>
</dbReference>
<dbReference type="Proteomes" id="UP000029278">
    <property type="component" value="Unassembled WGS sequence"/>
</dbReference>
<dbReference type="Proteomes" id="UP000442469">
    <property type="component" value="Unassembled WGS sequence"/>
</dbReference>
<dbReference type="GeneID" id="77010706"/>
<evidence type="ECO:0000313" key="5">
    <source>
        <dbReference type="Proteomes" id="UP000442469"/>
    </source>
</evidence>
<feature type="signal peptide" evidence="1">
    <location>
        <begin position="1"/>
        <end position="28"/>
    </location>
</feature>
<name>A0A090Y746_PAEMA</name>
<reference evidence="3 5" key="2">
    <citation type="submission" date="2019-11" db="EMBL/GenBank/DDBJ databases">
        <title>Draft genome sequences of five Paenibacillus species of dairy origin.</title>
        <authorList>
            <person name="Olajide A.M."/>
            <person name="Chen S."/>
            <person name="Lapointe G."/>
        </authorList>
    </citation>
    <scope>NUCLEOTIDE SEQUENCE [LARGE SCALE GENOMIC DNA]</scope>
    <source>
        <strain evidence="3 5">3CT49</strain>
    </source>
</reference>
<feature type="chain" id="PRO_5036290800" description="Peptidase propeptide and YPEB domain protein" evidence="1">
    <location>
        <begin position="29"/>
        <end position="320"/>
    </location>
</feature>
<evidence type="ECO:0000256" key="1">
    <source>
        <dbReference type="SAM" id="SignalP"/>
    </source>
</evidence>
<evidence type="ECO:0000313" key="4">
    <source>
        <dbReference type="Proteomes" id="UP000029278"/>
    </source>
</evidence>
<keyword evidence="1" id="KW-0732">Signal</keyword>
<dbReference type="PATRIC" id="fig|44252.3.peg.5618"/>
<dbReference type="EMBL" id="JMQA01000047">
    <property type="protein sequence ID" value="KFM94299.1"/>
    <property type="molecule type" value="Genomic_DNA"/>
</dbReference>
<comment type="caution">
    <text evidence="2">The sequence shown here is derived from an EMBL/GenBank/DDBJ whole genome shotgun (WGS) entry which is preliminary data.</text>
</comment>
<organism evidence="2 4">
    <name type="scientific">Paenibacillus macerans</name>
    <name type="common">Bacillus macerans</name>
    <dbReference type="NCBI Taxonomy" id="44252"/>
    <lineage>
        <taxon>Bacteria</taxon>
        <taxon>Bacillati</taxon>
        <taxon>Bacillota</taxon>
        <taxon>Bacilli</taxon>
        <taxon>Bacillales</taxon>
        <taxon>Paenibacillaceae</taxon>
        <taxon>Paenibacillus</taxon>
    </lineage>
</organism>
<accession>A0A090Y746</accession>
<evidence type="ECO:0000313" key="3">
    <source>
        <dbReference type="EMBL" id="MUG21075.1"/>
    </source>
</evidence>
<proteinExistence type="predicted"/>
<gene>
    <name evidence="2" type="ORF">DJ90_1332</name>
    <name evidence="3" type="ORF">GNQ08_01335</name>
</gene>
<dbReference type="EMBL" id="WNZZ01000001">
    <property type="protein sequence ID" value="MUG21075.1"/>
    <property type="molecule type" value="Genomic_DNA"/>
</dbReference>